<dbReference type="AlphaFoldDB" id="A0A0G4HDS7"/>
<accession>A0A0G4HDS7</accession>
<feature type="active site" evidence="5 6">
    <location>
        <position position="632"/>
    </location>
</feature>
<dbReference type="InterPro" id="IPR022684">
    <property type="entry name" value="Calpain_cysteine_protease"/>
</dbReference>
<dbReference type="SMART" id="SM00230">
    <property type="entry name" value="CysPc"/>
    <property type="match status" value="1"/>
</dbReference>
<reference evidence="10" key="1">
    <citation type="submission" date="2014-11" db="EMBL/GenBank/DDBJ databases">
        <authorList>
            <person name="Otto D Thomas"/>
            <person name="Naeem Raeece"/>
        </authorList>
    </citation>
    <scope>NUCLEOTIDE SEQUENCE</scope>
</reference>
<feature type="region of interest" description="Disordered" evidence="8">
    <location>
        <begin position="1"/>
        <end position="44"/>
    </location>
</feature>
<keyword evidence="2 6" id="KW-0645">Protease</keyword>
<gene>
    <name evidence="10" type="ORF">Cvel_6475</name>
</gene>
<dbReference type="SUPFAM" id="SSF54001">
    <property type="entry name" value="Cysteine proteinases"/>
    <property type="match status" value="1"/>
</dbReference>
<organism evidence="10">
    <name type="scientific">Chromera velia CCMP2878</name>
    <dbReference type="NCBI Taxonomy" id="1169474"/>
    <lineage>
        <taxon>Eukaryota</taxon>
        <taxon>Sar</taxon>
        <taxon>Alveolata</taxon>
        <taxon>Colpodellida</taxon>
        <taxon>Chromeraceae</taxon>
        <taxon>Chromera</taxon>
    </lineage>
</organism>
<dbReference type="Pfam" id="PF00648">
    <property type="entry name" value="Peptidase_C2"/>
    <property type="match status" value="1"/>
</dbReference>
<feature type="compositionally biased region" description="Low complexity" evidence="8">
    <location>
        <begin position="114"/>
        <end position="125"/>
    </location>
</feature>
<dbReference type="EMBL" id="CDMZ01002397">
    <property type="protein sequence ID" value="CEM42187.1"/>
    <property type="molecule type" value="Genomic_DNA"/>
</dbReference>
<evidence type="ECO:0000313" key="10">
    <source>
        <dbReference type="EMBL" id="CEM42187.1"/>
    </source>
</evidence>
<feature type="active site" evidence="5 6">
    <location>
        <position position="652"/>
    </location>
</feature>
<dbReference type="PANTHER" id="PTHR10183:SF379">
    <property type="entry name" value="CALPAIN-5"/>
    <property type="match status" value="1"/>
</dbReference>
<protein>
    <recommendedName>
        <fullName evidence="9">Calpain catalytic domain-containing protein</fullName>
    </recommendedName>
</protein>
<dbReference type="InterPro" id="IPR000169">
    <property type="entry name" value="Pept_cys_AS"/>
</dbReference>
<sequence length="726" mass="81096">MQSGLEAALAASKAARPRSPPGPRSTSPQNKQTTKTPPQAPTNVLAALPKTTAQTAKRSENTASQADLALSLASKIAELARALAVQADAERKVEKLRAEVDALYVRMGIRGSGPLPTAASALPPTVTRPTPKKSQPKKKAPGVLAVEDEVVRQSAAEETMVEYLACSAPWLPAKGIFKRLSDDYEERPAYVKAGRDAGKVYVYIFKGKWVMGVELGDSRVYCSNEAGDQPPFKSHLVAPWKQGYDGEEQQMTFTQFFRPETDAAPEHPEILVITGTGNQCDGGYVKLEEPYNTMPCYWNEKGGVYMWFDSGWYLGPEIGGGTFYSNPDMDAFTPLEIDELWESRGKEAPELEISTPPPPPDPSEEEGKFVDEEFPPCTASFGEEAIRQTQGLLKGREPDWVRAPLCGKKAQVKDYFLDDVEPSDIKQGSIGTCWLIAAISGMGEFPSSVKYLFPNQSRISAEGRYWVGWLVRLFNPSTEQWERVEVDDHVPCHPREFWQTRGRPLSSSSEDCEIWCLLLEKAVAKLAGWYGALIGGLQGKAWVLFTGQMEQWMFKKTDAGAWSKRQLKTDYGTLEEYFRLNQTSISDDNRDGDQFFSELCQYDDANFLMGASIVGNSRYPEHRRPDGLVEGHAYTLLAAFEAEGVKLVQLRNPWGNSTEWKGRWSDDSPLWNERPDVREAVEIHLRALLGDDDYSIDRDDGSFFMEFRDFDRIWSSVAVSPQSMDK</sequence>
<evidence type="ECO:0000256" key="7">
    <source>
        <dbReference type="SAM" id="Coils"/>
    </source>
</evidence>
<keyword evidence="3 6" id="KW-0378">Hydrolase</keyword>
<dbReference type="PhylomeDB" id="A0A0G4HDS7"/>
<dbReference type="PRINTS" id="PR00704">
    <property type="entry name" value="CALPAIN"/>
</dbReference>
<name>A0A0G4HDS7_9ALVE</name>
<feature type="domain" description="Calpain catalytic" evidence="9">
    <location>
        <begin position="368"/>
        <end position="723"/>
    </location>
</feature>
<evidence type="ECO:0000259" key="9">
    <source>
        <dbReference type="PROSITE" id="PS50203"/>
    </source>
</evidence>
<evidence type="ECO:0000256" key="2">
    <source>
        <dbReference type="ARBA" id="ARBA00022670"/>
    </source>
</evidence>
<feature type="region of interest" description="Disordered" evidence="8">
    <location>
        <begin position="347"/>
        <end position="369"/>
    </location>
</feature>
<feature type="active site" evidence="5 6">
    <location>
        <position position="433"/>
    </location>
</feature>
<dbReference type="PROSITE" id="PS00139">
    <property type="entry name" value="THIOL_PROTEASE_CYS"/>
    <property type="match status" value="1"/>
</dbReference>
<proteinExistence type="inferred from homology"/>
<dbReference type="PANTHER" id="PTHR10183">
    <property type="entry name" value="CALPAIN"/>
    <property type="match status" value="1"/>
</dbReference>
<evidence type="ECO:0000256" key="6">
    <source>
        <dbReference type="PROSITE-ProRule" id="PRU00239"/>
    </source>
</evidence>
<dbReference type="InterPro" id="IPR001300">
    <property type="entry name" value="Peptidase_C2_calpain_cat"/>
</dbReference>
<feature type="region of interest" description="Disordered" evidence="8">
    <location>
        <begin position="114"/>
        <end position="141"/>
    </location>
</feature>
<dbReference type="PROSITE" id="PS50203">
    <property type="entry name" value="CALPAIN_CAT"/>
    <property type="match status" value="1"/>
</dbReference>
<evidence type="ECO:0000256" key="8">
    <source>
        <dbReference type="SAM" id="MobiDB-lite"/>
    </source>
</evidence>
<dbReference type="GO" id="GO:0006508">
    <property type="term" value="P:proteolysis"/>
    <property type="evidence" value="ECO:0007669"/>
    <property type="project" value="UniProtKB-KW"/>
</dbReference>
<evidence type="ECO:0000256" key="3">
    <source>
        <dbReference type="ARBA" id="ARBA00022801"/>
    </source>
</evidence>
<feature type="compositionally biased region" description="Low complexity" evidence="8">
    <location>
        <begin position="24"/>
        <end position="43"/>
    </location>
</feature>
<evidence type="ECO:0000256" key="5">
    <source>
        <dbReference type="PIRSR" id="PIRSR622684-1"/>
    </source>
</evidence>
<evidence type="ECO:0000256" key="4">
    <source>
        <dbReference type="ARBA" id="ARBA00022807"/>
    </source>
</evidence>
<feature type="coiled-coil region" evidence="7">
    <location>
        <begin position="79"/>
        <end position="106"/>
    </location>
</feature>
<comment type="similarity">
    <text evidence="1">Belongs to the peptidase C2 family.</text>
</comment>
<keyword evidence="4 6" id="KW-0788">Thiol protease</keyword>
<evidence type="ECO:0000256" key="1">
    <source>
        <dbReference type="ARBA" id="ARBA00007623"/>
    </source>
</evidence>
<dbReference type="Gene3D" id="3.90.70.10">
    <property type="entry name" value="Cysteine proteinases"/>
    <property type="match status" value="1"/>
</dbReference>
<feature type="compositionally biased region" description="Basic residues" evidence="8">
    <location>
        <begin position="130"/>
        <end position="140"/>
    </location>
</feature>
<dbReference type="InterPro" id="IPR038765">
    <property type="entry name" value="Papain-like_cys_pep_sf"/>
</dbReference>
<dbReference type="VEuPathDB" id="CryptoDB:Cvel_6475"/>
<dbReference type="GO" id="GO:0004198">
    <property type="term" value="F:calcium-dependent cysteine-type endopeptidase activity"/>
    <property type="evidence" value="ECO:0007669"/>
    <property type="project" value="InterPro"/>
</dbReference>
<keyword evidence="7" id="KW-0175">Coiled coil</keyword>